<evidence type="ECO:0000256" key="6">
    <source>
        <dbReference type="ARBA" id="ARBA00022519"/>
    </source>
</evidence>
<evidence type="ECO:0000256" key="1">
    <source>
        <dbReference type="ARBA" id="ARBA00004377"/>
    </source>
</evidence>
<keyword evidence="5" id="KW-0488">Methylation</keyword>
<comment type="subcellular location">
    <subcellularLocation>
        <location evidence="1">Cell inner membrane</location>
        <topology evidence="1">Single-pass membrane protein</topology>
    </subcellularLocation>
</comment>
<proteinExistence type="inferred from homology"/>
<protein>
    <recommendedName>
        <fullName evidence="3">Type II secretion system protein J</fullName>
    </recommendedName>
</protein>
<dbReference type="SUPFAM" id="SSF54523">
    <property type="entry name" value="Pili subunits"/>
    <property type="match status" value="1"/>
</dbReference>
<dbReference type="Pfam" id="PF11612">
    <property type="entry name" value="T2SSJ"/>
    <property type="match status" value="1"/>
</dbReference>
<dbReference type="InterPro" id="IPR045584">
    <property type="entry name" value="Pilin-like"/>
</dbReference>
<evidence type="ECO:0000256" key="9">
    <source>
        <dbReference type="ARBA" id="ARBA00023136"/>
    </source>
</evidence>
<dbReference type="Proteomes" id="UP001157133">
    <property type="component" value="Unassembled WGS sequence"/>
</dbReference>
<dbReference type="NCBIfam" id="TIGR01711">
    <property type="entry name" value="gspJ"/>
    <property type="match status" value="1"/>
</dbReference>
<keyword evidence="9 10" id="KW-0472">Membrane</keyword>
<evidence type="ECO:0000256" key="2">
    <source>
        <dbReference type="ARBA" id="ARBA00011084"/>
    </source>
</evidence>
<dbReference type="Pfam" id="PF07963">
    <property type="entry name" value="N_methyl"/>
    <property type="match status" value="1"/>
</dbReference>
<dbReference type="PROSITE" id="PS00409">
    <property type="entry name" value="PROKAR_NTER_METHYL"/>
    <property type="match status" value="1"/>
</dbReference>
<comment type="similarity">
    <text evidence="2">Belongs to the GSP J family.</text>
</comment>
<evidence type="ECO:0000313" key="12">
    <source>
        <dbReference type="Proteomes" id="UP001157133"/>
    </source>
</evidence>
<evidence type="ECO:0000256" key="10">
    <source>
        <dbReference type="SAM" id="Phobius"/>
    </source>
</evidence>
<dbReference type="NCBIfam" id="TIGR02532">
    <property type="entry name" value="IV_pilin_GFxxxE"/>
    <property type="match status" value="1"/>
</dbReference>
<evidence type="ECO:0000256" key="7">
    <source>
        <dbReference type="ARBA" id="ARBA00022692"/>
    </source>
</evidence>
<reference evidence="11 12" key="1">
    <citation type="submission" date="2023-03" db="EMBL/GenBank/DDBJ databases">
        <title>Draft genome sequence of Thalassotalea eurytherma JCM 18482T.</title>
        <authorList>
            <person name="Sawabe T."/>
        </authorList>
    </citation>
    <scope>NUCLEOTIDE SEQUENCE [LARGE SCALE GENOMIC DNA]</scope>
    <source>
        <strain evidence="11 12">JCM 18482</strain>
    </source>
</reference>
<gene>
    <name evidence="11" type="primary">gspJ</name>
    <name evidence="11" type="ORF">theurythT_22420</name>
</gene>
<dbReference type="Gene3D" id="2.10.70.20">
    <property type="entry name" value="gspk-gspi-gspj complex like domains"/>
    <property type="match status" value="1"/>
</dbReference>
<dbReference type="Gene3D" id="3.10.610.10">
    <property type="entry name" value="GSPII I/J protein-like"/>
    <property type="match status" value="1"/>
</dbReference>
<dbReference type="InterPro" id="IPR051621">
    <property type="entry name" value="T2SS_protein_J"/>
</dbReference>
<dbReference type="EMBL" id="BSSU01000011">
    <property type="protein sequence ID" value="GLX82790.1"/>
    <property type="molecule type" value="Genomic_DNA"/>
</dbReference>
<evidence type="ECO:0000256" key="8">
    <source>
        <dbReference type="ARBA" id="ARBA00022989"/>
    </source>
</evidence>
<dbReference type="InterPro" id="IPR012902">
    <property type="entry name" value="N_methyl_site"/>
</dbReference>
<keyword evidence="12" id="KW-1185">Reference proteome</keyword>
<dbReference type="InterPro" id="IPR010055">
    <property type="entry name" value="T2SS_protein-GspJ"/>
</dbReference>
<evidence type="ECO:0000256" key="4">
    <source>
        <dbReference type="ARBA" id="ARBA00022475"/>
    </source>
</evidence>
<keyword evidence="4" id="KW-1003">Cell membrane</keyword>
<comment type="caution">
    <text evidence="11">The sequence shown here is derived from an EMBL/GenBank/DDBJ whole genome shotgun (WGS) entry which is preliminary data.</text>
</comment>
<organism evidence="11 12">
    <name type="scientific">Thalassotalea eurytherma</name>
    <dbReference type="NCBI Taxonomy" id="1144278"/>
    <lineage>
        <taxon>Bacteria</taxon>
        <taxon>Pseudomonadati</taxon>
        <taxon>Pseudomonadota</taxon>
        <taxon>Gammaproteobacteria</taxon>
        <taxon>Alteromonadales</taxon>
        <taxon>Colwelliaceae</taxon>
        <taxon>Thalassotalea</taxon>
    </lineage>
</organism>
<sequence>MKNVLSHHIRAQAGFTLVELLLAVAIFALVSLAGFSVFDTVRKSDELSQRKLNQLNQLQTLFLIMERDFTQIARRHVRLDGDKSSENFIHTDALSFTSQSGAIAFVRHGWTNPNLVIARSALQSVAYRIEDDQLQRLHFIHVDAVPGEEPKMRVLLDDVTDLSFKYYYLKKWNDTPPKNNQLPQAISVEIATEALGEITRKFLVAGDDVNGSKQGDDD</sequence>
<evidence type="ECO:0000256" key="5">
    <source>
        <dbReference type="ARBA" id="ARBA00022481"/>
    </source>
</evidence>
<name>A0ABQ6H6H1_9GAMM</name>
<dbReference type="PANTHER" id="PTHR39583:SF2">
    <property type="entry name" value="TYPE II SECRETION SYSTEM PROTEIN J"/>
    <property type="match status" value="1"/>
</dbReference>
<keyword evidence="7 10" id="KW-0812">Transmembrane</keyword>
<dbReference type="PANTHER" id="PTHR39583">
    <property type="entry name" value="TYPE II SECRETION SYSTEM PROTEIN J-RELATED"/>
    <property type="match status" value="1"/>
</dbReference>
<dbReference type="RefSeq" id="WP_284208171.1">
    <property type="nucleotide sequence ID" value="NZ_BSSU01000011.1"/>
</dbReference>
<feature type="transmembrane region" description="Helical" evidence="10">
    <location>
        <begin position="20"/>
        <end position="41"/>
    </location>
</feature>
<accession>A0ABQ6H6H1</accession>
<evidence type="ECO:0000313" key="11">
    <source>
        <dbReference type="EMBL" id="GLX82790.1"/>
    </source>
</evidence>
<evidence type="ECO:0000256" key="3">
    <source>
        <dbReference type="ARBA" id="ARBA00021539"/>
    </source>
</evidence>
<keyword evidence="8 10" id="KW-1133">Transmembrane helix</keyword>
<keyword evidence="6" id="KW-0997">Cell inner membrane</keyword>